<dbReference type="EMBL" id="MU003707">
    <property type="protein sequence ID" value="KAF2806254.1"/>
    <property type="molecule type" value="Genomic_DNA"/>
</dbReference>
<dbReference type="OrthoDB" id="3231000at2759"/>
<reference evidence="3" key="2">
    <citation type="submission" date="2020-04" db="EMBL/GenBank/DDBJ databases">
        <authorList>
            <consortium name="NCBI Genome Project"/>
        </authorList>
    </citation>
    <scope>NUCLEOTIDE SEQUENCE</scope>
    <source>
        <strain evidence="3">CBS 304.34</strain>
    </source>
</reference>
<organism evidence="1">
    <name type="scientific">Mytilinidion resinicola</name>
    <dbReference type="NCBI Taxonomy" id="574789"/>
    <lineage>
        <taxon>Eukaryota</taxon>
        <taxon>Fungi</taxon>
        <taxon>Dikarya</taxon>
        <taxon>Ascomycota</taxon>
        <taxon>Pezizomycotina</taxon>
        <taxon>Dothideomycetes</taxon>
        <taxon>Pleosporomycetidae</taxon>
        <taxon>Mytilinidiales</taxon>
        <taxon>Mytilinidiaceae</taxon>
        <taxon>Mytilinidion</taxon>
    </lineage>
</organism>
<reference evidence="3" key="3">
    <citation type="submission" date="2025-04" db="UniProtKB">
        <authorList>
            <consortium name="RefSeq"/>
        </authorList>
    </citation>
    <scope>IDENTIFICATION</scope>
    <source>
        <strain evidence="3">CBS 304.34</strain>
    </source>
</reference>
<protein>
    <submittedName>
        <fullName evidence="1 3">Uncharacterized protein</fullName>
    </submittedName>
</protein>
<dbReference type="RefSeq" id="XP_033573218.1">
    <property type="nucleotide sequence ID" value="XM_033723787.1"/>
</dbReference>
<reference evidence="1 3" key="1">
    <citation type="journal article" date="2020" name="Stud. Mycol.">
        <title>101 Dothideomycetes genomes: a test case for predicting lifestyles and emergence of pathogens.</title>
        <authorList>
            <person name="Haridas S."/>
            <person name="Albert R."/>
            <person name="Binder M."/>
            <person name="Bloem J."/>
            <person name="Labutti K."/>
            <person name="Salamov A."/>
            <person name="Andreopoulos B."/>
            <person name="Baker S."/>
            <person name="Barry K."/>
            <person name="Bills G."/>
            <person name="Bluhm B."/>
            <person name="Cannon C."/>
            <person name="Castanera R."/>
            <person name="Culley D."/>
            <person name="Daum C."/>
            <person name="Ezra D."/>
            <person name="Gonzalez J."/>
            <person name="Henrissat B."/>
            <person name="Kuo A."/>
            <person name="Liang C."/>
            <person name="Lipzen A."/>
            <person name="Lutzoni F."/>
            <person name="Magnuson J."/>
            <person name="Mondo S."/>
            <person name="Nolan M."/>
            <person name="Ohm R."/>
            <person name="Pangilinan J."/>
            <person name="Park H.-J."/>
            <person name="Ramirez L."/>
            <person name="Alfaro M."/>
            <person name="Sun H."/>
            <person name="Tritt A."/>
            <person name="Yoshinaga Y."/>
            <person name="Zwiers L.-H."/>
            <person name="Turgeon B."/>
            <person name="Goodwin S."/>
            <person name="Spatafora J."/>
            <person name="Crous P."/>
            <person name="Grigoriev I."/>
        </authorList>
    </citation>
    <scope>NUCLEOTIDE SEQUENCE</scope>
    <source>
        <strain evidence="1 3">CBS 304.34</strain>
    </source>
</reference>
<evidence type="ECO:0000313" key="1">
    <source>
        <dbReference type="EMBL" id="KAF2806254.1"/>
    </source>
</evidence>
<dbReference type="Proteomes" id="UP000504636">
    <property type="component" value="Unplaced"/>
</dbReference>
<evidence type="ECO:0000313" key="2">
    <source>
        <dbReference type="Proteomes" id="UP000504636"/>
    </source>
</evidence>
<keyword evidence="2" id="KW-1185">Reference proteome</keyword>
<dbReference type="AlphaFoldDB" id="A0A6A6YE26"/>
<dbReference type="GeneID" id="54464680"/>
<evidence type="ECO:0000313" key="3">
    <source>
        <dbReference type="RefSeq" id="XP_033573218.1"/>
    </source>
</evidence>
<gene>
    <name evidence="1 3" type="ORF">BDZ99DRAFT_501154</name>
</gene>
<sequence length="267" mass="30570">MCSLESPLTICITNARRHELLQQLRSNSGQGSGRHMSLPISLPETAITHSNISGEIRLSNYVDFVKSCYRSHPEAFSYYEQLVDHLGPSSKKPIHTSLEKPKLFEAWPASPSQTYPVSFPFESQEWDAHSERPRPALLEGFPSPDTMLQLGARWNLRPEFFIEHIFGNNSTNNRAGFYGRPTLPSRQDNIMRIQFTSSVRSLVEGPSMESYVEKRLEIEEACRQCEKDLFSGKCYGATRFREIYQQDAYYCSIEQTISFTVIADRKP</sequence>
<accession>A0A6A6YE26</accession>
<proteinExistence type="predicted"/>
<name>A0A6A6YE26_9PEZI</name>